<dbReference type="PANTHER" id="PTHR43829:SF9">
    <property type="entry name" value="AQUAPORIN-9"/>
    <property type="match status" value="1"/>
</dbReference>
<dbReference type="Proteomes" id="UP001500320">
    <property type="component" value="Unassembled WGS sequence"/>
</dbReference>
<comment type="subcellular location">
    <subcellularLocation>
        <location evidence="1">Membrane</location>
        <topology evidence="1">Multi-pass membrane protein</topology>
    </subcellularLocation>
</comment>
<evidence type="ECO:0000256" key="6">
    <source>
        <dbReference type="ARBA" id="ARBA00023136"/>
    </source>
</evidence>
<feature type="transmembrane region" description="Helical" evidence="8">
    <location>
        <begin position="175"/>
        <end position="199"/>
    </location>
</feature>
<keyword evidence="3 7" id="KW-0813">Transport</keyword>
<dbReference type="InterPro" id="IPR050363">
    <property type="entry name" value="MIP/Aquaporin"/>
</dbReference>
<evidence type="ECO:0000256" key="4">
    <source>
        <dbReference type="ARBA" id="ARBA00022692"/>
    </source>
</evidence>
<dbReference type="PANTHER" id="PTHR43829">
    <property type="entry name" value="AQUAPORIN OR AQUAGLYCEROPORIN RELATED"/>
    <property type="match status" value="1"/>
</dbReference>
<evidence type="ECO:0000256" key="8">
    <source>
        <dbReference type="SAM" id="Phobius"/>
    </source>
</evidence>
<dbReference type="EMBL" id="BAAAUT010000014">
    <property type="protein sequence ID" value="GAA3130819.1"/>
    <property type="molecule type" value="Genomic_DNA"/>
</dbReference>
<dbReference type="Pfam" id="PF00230">
    <property type="entry name" value="MIP"/>
    <property type="match status" value="1"/>
</dbReference>
<reference evidence="10" key="1">
    <citation type="journal article" date="2019" name="Int. J. Syst. Evol. Microbiol.">
        <title>The Global Catalogue of Microorganisms (GCM) 10K type strain sequencing project: providing services to taxonomists for standard genome sequencing and annotation.</title>
        <authorList>
            <consortium name="The Broad Institute Genomics Platform"/>
            <consortium name="The Broad Institute Genome Sequencing Center for Infectious Disease"/>
            <person name="Wu L."/>
            <person name="Ma J."/>
        </authorList>
    </citation>
    <scope>NUCLEOTIDE SEQUENCE [LARGE SCALE GENOMIC DNA]</scope>
    <source>
        <strain evidence="10">JCM 9373</strain>
    </source>
</reference>
<dbReference type="NCBIfam" id="TIGR00861">
    <property type="entry name" value="MIP"/>
    <property type="match status" value="1"/>
</dbReference>
<dbReference type="InterPro" id="IPR023271">
    <property type="entry name" value="Aquaporin-like"/>
</dbReference>
<dbReference type="InterPro" id="IPR000425">
    <property type="entry name" value="MIP"/>
</dbReference>
<feature type="transmembrane region" description="Helical" evidence="8">
    <location>
        <begin position="47"/>
        <end position="67"/>
    </location>
</feature>
<feature type="transmembrane region" description="Helical" evidence="8">
    <location>
        <begin position="21"/>
        <end position="41"/>
    </location>
</feature>
<sequence length="275" mass="28617">MVERLKARGLLGELAAEFAGTLILILFGVGVVAQVAAAGIGDHDSIAWAWGLGVTLGVYVAARISGAHLNPAVTVALAVFKGFSWRKVLPYSLAQTAGAFVAALVVRFNYSDALTAADPGLTIKTQGVFSTLPGNGTLDVGTWAAFGDQIIGTAILLFLILALSDARNSPPAANLAPFVVGLVVVAIGMAWGTNAGYAINPARDFGPRLASFLTGYETAFQDQYGQLYFWVPIVAPLLGGVLGAGLYQVLIGRFLPPEDEPEAARVPGKNAYEAV</sequence>
<evidence type="ECO:0000256" key="1">
    <source>
        <dbReference type="ARBA" id="ARBA00004141"/>
    </source>
</evidence>
<dbReference type="SUPFAM" id="SSF81338">
    <property type="entry name" value="Aquaporin-like"/>
    <property type="match status" value="1"/>
</dbReference>
<organism evidence="9 10">
    <name type="scientific">Planomonospora alba</name>
    <dbReference type="NCBI Taxonomy" id="161354"/>
    <lineage>
        <taxon>Bacteria</taxon>
        <taxon>Bacillati</taxon>
        <taxon>Actinomycetota</taxon>
        <taxon>Actinomycetes</taxon>
        <taxon>Streptosporangiales</taxon>
        <taxon>Streptosporangiaceae</taxon>
        <taxon>Planomonospora</taxon>
    </lineage>
</organism>
<evidence type="ECO:0000313" key="10">
    <source>
        <dbReference type="Proteomes" id="UP001500320"/>
    </source>
</evidence>
<dbReference type="InterPro" id="IPR022357">
    <property type="entry name" value="MIP_CS"/>
</dbReference>
<keyword evidence="5 8" id="KW-1133">Transmembrane helix</keyword>
<dbReference type="RefSeq" id="WP_344858406.1">
    <property type="nucleotide sequence ID" value="NZ_BAAAUT010000014.1"/>
</dbReference>
<dbReference type="PRINTS" id="PR00783">
    <property type="entry name" value="MINTRINSICP"/>
</dbReference>
<dbReference type="Gene3D" id="1.20.1080.10">
    <property type="entry name" value="Glycerol uptake facilitator protein"/>
    <property type="match status" value="1"/>
</dbReference>
<feature type="transmembrane region" description="Helical" evidence="8">
    <location>
        <begin position="227"/>
        <end position="247"/>
    </location>
</feature>
<comment type="similarity">
    <text evidence="2 7">Belongs to the MIP/aquaporin (TC 1.A.8) family.</text>
</comment>
<dbReference type="PROSITE" id="PS00221">
    <property type="entry name" value="MIP"/>
    <property type="match status" value="1"/>
</dbReference>
<evidence type="ECO:0000313" key="9">
    <source>
        <dbReference type="EMBL" id="GAA3130819.1"/>
    </source>
</evidence>
<comment type="caution">
    <text evidence="9">The sequence shown here is derived from an EMBL/GenBank/DDBJ whole genome shotgun (WGS) entry which is preliminary data.</text>
</comment>
<keyword evidence="6 8" id="KW-0472">Membrane</keyword>
<evidence type="ECO:0000256" key="3">
    <source>
        <dbReference type="ARBA" id="ARBA00022448"/>
    </source>
</evidence>
<evidence type="ECO:0000256" key="2">
    <source>
        <dbReference type="ARBA" id="ARBA00006175"/>
    </source>
</evidence>
<evidence type="ECO:0000256" key="5">
    <source>
        <dbReference type="ARBA" id="ARBA00022989"/>
    </source>
</evidence>
<name>A0ABP6N0C9_9ACTN</name>
<keyword evidence="4 7" id="KW-0812">Transmembrane</keyword>
<accession>A0ABP6N0C9</accession>
<feature type="transmembrane region" description="Helical" evidence="8">
    <location>
        <begin position="88"/>
        <end position="110"/>
    </location>
</feature>
<keyword evidence="10" id="KW-1185">Reference proteome</keyword>
<feature type="transmembrane region" description="Helical" evidence="8">
    <location>
        <begin position="143"/>
        <end position="163"/>
    </location>
</feature>
<gene>
    <name evidence="9" type="ORF">GCM10010466_21820</name>
</gene>
<proteinExistence type="inferred from homology"/>
<protein>
    <submittedName>
        <fullName evidence="9">MIP/aquaporin family protein</fullName>
    </submittedName>
</protein>
<evidence type="ECO:0000256" key="7">
    <source>
        <dbReference type="RuleBase" id="RU000477"/>
    </source>
</evidence>